<feature type="signal peptide" evidence="6">
    <location>
        <begin position="1"/>
        <end position="26"/>
    </location>
</feature>
<gene>
    <name evidence="7" type="primary">SCR</name>
</gene>
<keyword evidence="5" id="KW-1015">Disulfide bond</keyword>
<keyword evidence="3" id="KW-0964">Secreted</keyword>
<dbReference type="PANTHER" id="PTHR34450">
    <property type="entry name" value="DEFENSIN-LIKE PROTEIN 245-RELATED"/>
    <property type="match status" value="1"/>
</dbReference>
<accession>A0A068CQF5</accession>
<evidence type="ECO:0000256" key="3">
    <source>
        <dbReference type="ARBA" id="ARBA00022525"/>
    </source>
</evidence>
<dbReference type="GO" id="GO:0007165">
    <property type="term" value="P:signal transduction"/>
    <property type="evidence" value="ECO:0007669"/>
    <property type="project" value="InterPro"/>
</dbReference>
<evidence type="ECO:0000313" key="7">
    <source>
        <dbReference type="EMBL" id="AID21576.1"/>
    </source>
</evidence>
<comment type="subcellular location">
    <subcellularLocation>
        <location evidence="1">Secreted</location>
    </subcellularLocation>
</comment>
<proteinExistence type="inferred from homology"/>
<dbReference type="Pfam" id="PF06876">
    <property type="entry name" value="SCRL"/>
    <property type="match status" value="1"/>
</dbReference>
<evidence type="ECO:0000256" key="6">
    <source>
        <dbReference type="SAM" id="SignalP"/>
    </source>
</evidence>
<dbReference type="InterPro" id="IPR010682">
    <property type="entry name" value="SCRL"/>
</dbReference>
<dbReference type="PANTHER" id="PTHR34450:SF5">
    <property type="entry name" value="DEFENSIN-LIKE PROTEIN 229-RELATED"/>
    <property type="match status" value="1"/>
</dbReference>
<evidence type="ECO:0000256" key="5">
    <source>
        <dbReference type="ARBA" id="ARBA00023157"/>
    </source>
</evidence>
<evidence type="ECO:0000256" key="4">
    <source>
        <dbReference type="ARBA" id="ARBA00022729"/>
    </source>
</evidence>
<evidence type="ECO:0000256" key="2">
    <source>
        <dbReference type="ARBA" id="ARBA00006722"/>
    </source>
</evidence>
<reference evidence="7" key="1">
    <citation type="journal article" date="2012" name="PLoS Genet.">
        <title>Contrasted patterns of molecular evolution in dominant and recessive self-incompatibility haplotypes in Arabidopsis.</title>
        <authorList>
            <person name="Goubet P.M."/>
            <person name="Berges H."/>
            <person name="Bellec A."/>
            <person name="Prat E."/>
            <person name="Helmstetter N."/>
            <person name="Mangenot S."/>
            <person name="Gallina S."/>
            <person name="Holl A.C."/>
            <person name="Fobis-Loisy I."/>
            <person name="Vekemans X."/>
            <person name="Castric V."/>
        </authorList>
    </citation>
    <scope>NUCLEOTIDE SEQUENCE</scope>
</reference>
<dbReference type="EMBL" id="KJ772374">
    <property type="protein sequence ID" value="AID21576.1"/>
    <property type="molecule type" value="Genomic_DNA"/>
</dbReference>
<keyword evidence="4 6" id="KW-0732">Signal</keyword>
<dbReference type="AlphaFoldDB" id="A0A068CQF5"/>
<protein>
    <submittedName>
        <fullName evidence="7">SCRp</fullName>
    </submittedName>
</protein>
<name>A0A068CQF5_ARAHA</name>
<sequence length="81" mass="9116">MKSASLLIVSYIFISLVLCHVQEVEAQKKKCTDSQVFGGVCAFNRNQGCIADFARDFKKKAWDCECINTVHNAHLCRCKVC</sequence>
<comment type="similarity">
    <text evidence="2">Belongs to the DEFL family.</text>
</comment>
<dbReference type="GO" id="GO:0005576">
    <property type="term" value="C:extracellular region"/>
    <property type="evidence" value="ECO:0007669"/>
    <property type="project" value="UniProtKB-SubCell"/>
</dbReference>
<evidence type="ECO:0000256" key="1">
    <source>
        <dbReference type="ARBA" id="ARBA00004613"/>
    </source>
</evidence>
<reference evidence="7" key="2">
    <citation type="submission" date="2014-05" db="EMBL/GenBank/DDBJ databases">
        <authorList>
            <person name="Castric V."/>
        </authorList>
    </citation>
    <scope>NUCLEOTIDE SEQUENCE</scope>
</reference>
<organism evidence="7">
    <name type="scientific">Arabidopsis halleri</name>
    <dbReference type="NCBI Taxonomy" id="81970"/>
    <lineage>
        <taxon>Eukaryota</taxon>
        <taxon>Viridiplantae</taxon>
        <taxon>Streptophyta</taxon>
        <taxon>Embryophyta</taxon>
        <taxon>Tracheophyta</taxon>
        <taxon>Spermatophyta</taxon>
        <taxon>Magnoliopsida</taxon>
        <taxon>eudicotyledons</taxon>
        <taxon>Gunneridae</taxon>
        <taxon>Pentapetalae</taxon>
        <taxon>rosids</taxon>
        <taxon>malvids</taxon>
        <taxon>Brassicales</taxon>
        <taxon>Brassicaceae</taxon>
        <taxon>Camelineae</taxon>
        <taxon>Arabidopsis</taxon>
    </lineage>
</organism>
<feature type="chain" id="PRO_5001651129" evidence="6">
    <location>
        <begin position="27"/>
        <end position="81"/>
    </location>
</feature>